<evidence type="ECO:0000313" key="3">
    <source>
        <dbReference type="Proteomes" id="UP000318186"/>
    </source>
</evidence>
<dbReference type="Proteomes" id="UP000318186">
    <property type="component" value="Unassembled WGS sequence"/>
</dbReference>
<evidence type="ECO:0000256" key="1">
    <source>
        <dbReference type="SAM" id="MobiDB-lite"/>
    </source>
</evidence>
<sequence length="108" mass="11613">MFLDRLGAFDRLSEALHHVRDTTFAEDASQLRTGNAPRAMATWRNLAIGALLTAGVTSRPASVTTPATPVAPSRSSVSDEHKPGVTQLRRSPAPLNRAETAKSNYSLE</sequence>
<reference evidence="2 3" key="1">
    <citation type="submission" date="2019-06" db="EMBL/GenBank/DDBJ databases">
        <title>Sequencing the genomes of 1000 actinobacteria strains.</title>
        <authorList>
            <person name="Klenk H.-P."/>
        </authorList>
    </citation>
    <scope>NUCLEOTIDE SEQUENCE [LARGE SCALE GENOMIC DNA]</scope>
    <source>
        <strain evidence="2 3">DSM 42059</strain>
    </source>
</reference>
<gene>
    <name evidence="2" type="ORF">FHX80_115807</name>
</gene>
<comment type="caution">
    <text evidence="2">The sequence shown here is derived from an EMBL/GenBank/DDBJ whole genome shotgun (WGS) entry which is preliminary data.</text>
</comment>
<accession>A0A561V6Q5</accession>
<feature type="region of interest" description="Disordered" evidence="1">
    <location>
        <begin position="57"/>
        <end position="108"/>
    </location>
</feature>
<dbReference type="AlphaFoldDB" id="A0A561V6Q5"/>
<feature type="compositionally biased region" description="Polar residues" evidence="1">
    <location>
        <begin position="57"/>
        <end position="67"/>
    </location>
</feature>
<evidence type="ECO:0000313" key="2">
    <source>
        <dbReference type="EMBL" id="TWG07302.1"/>
    </source>
</evidence>
<organism evidence="2 3">
    <name type="scientific">Streptomyces brevispora</name>
    <dbReference type="NCBI Taxonomy" id="887462"/>
    <lineage>
        <taxon>Bacteria</taxon>
        <taxon>Bacillati</taxon>
        <taxon>Actinomycetota</taxon>
        <taxon>Actinomycetes</taxon>
        <taxon>Kitasatosporales</taxon>
        <taxon>Streptomycetaceae</taxon>
        <taxon>Streptomyces</taxon>
    </lineage>
</organism>
<name>A0A561V6Q5_9ACTN</name>
<proteinExistence type="predicted"/>
<dbReference type="EMBL" id="VIWW01000001">
    <property type="protein sequence ID" value="TWG07302.1"/>
    <property type="molecule type" value="Genomic_DNA"/>
</dbReference>
<protein>
    <submittedName>
        <fullName evidence="2">Uncharacterized protein</fullName>
    </submittedName>
</protein>